<protein>
    <recommendedName>
        <fullName evidence="3">Apea-like HEPN domain-containing protein</fullName>
    </recommendedName>
</protein>
<dbReference type="EMBL" id="JBHSDR010000003">
    <property type="protein sequence ID" value="MFC4294098.1"/>
    <property type="molecule type" value="Genomic_DNA"/>
</dbReference>
<proteinExistence type="predicted"/>
<name>A0ABV8RLY8_9SPHN</name>
<reference evidence="2" key="1">
    <citation type="journal article" date="2019" name="Int. J. Syst. Evol. Microbiol.">
        <title>The Global Catalogue of Microorganisms (GCM) 10K type strain sequencing project: providing services to taxonomists for standard genome sequencing and annotation.</title>
        <authorList>
            <consortium name="The Broad Institute Genomics Platform"/>
            <consortium name="The Broad Institute Genome Sequencing Center for Infectious Disease"/>
            <person name="Wu L."/>
            <person name="Ma J."/>
        </authorList>
    </citation>
    <scope>NUCLEOTIDE SEQUENCE [LARGE SCALE GENOMIC DNA]</scope>
    <source>
        <strain evidence="2">CGMCC 1.12989</strain>
    </source>
</reference>
<evidence type="ECO:0000313" key="2">
    <source>
        <dbReference type="Proteomes" id="UP001595828"/>
    </source>
</evidence>
<organism evidence="1 2">
    <name type="scientific">Novosphingobium tardum</name>
    <dbReference type="NCBI Taxonomy" id="1538021"/>
    <lineage>
        <taxon>Bacteria</taxon>
        <taxon>Pseudomonadati</taxon>
        <taxon>Pseudomonadota</taxon>
        <taxon>Alphaproteobacteria</taxon>
        <taxon>Sphingomonadales</taxon>
        <taxon>Sphingomonadaceae</taxon>
        <taxon>Novosphingobium</taxon>
    </lineage>
</organism>
<dbReference type="Proteomes" id="UP001595828">
    <property type="component" value="Unassembled WGS sequence"/>
</dbReference>
<evidence type="ECO:0008006" key="3">
    <source>
        <dbReference type="Google" id="ProtNLM"/>
    </source>
</evidence>
<evidence type="ECO:0000313" key="1">
    <source>
        <dbReference type="EMBL" id="MFC4294098.1"/>
    </source>
</evidence>
<keyword evidence="2" id="KW-1185">Reference proteome</keyword>
<comment type="caution">
    <text evidence="1">The sequence shown here is derived from an EMBL/GenBank/DDBJ whole genome shotgun (WGS) entry which is preliminary data.</text>
</comment>
<accession>A0ABV8RLY8</accession>
<sequence length="281" mass="31479">MKDLRDEAATGVRFSLNYLSRGGPLKDGERFRRRLYRLFSDVALDPESIAIAVEYETGARVPWGGYGHDWEDFFQDAELRDILDAITVIWRLLGPGGRGQTWLRETGRIFREENLGYRCDEKAGVHFAVDDEFQRNWASTISGLGLPRYGAARAAFEAAQASFDMSPPSGREAIRHTFDAVENVFRLVLGSKVSRLGSTEIQKSLRPLVLSLHEGTAREGLNKLISAFADWVDGAHPYRHAQGVEAMEVVPLEVAVLFSSLGASILRWLIELDLRIAEKRA</sequence>
<dbReference type="RefSeq" id="WP_379537565.1">
    <property type="nucleotide sequence ID" value="NZ_JBHSDR010000003.1"/>
</dbReference>
<gene>
    <name evidence="1" type="ORF">ACFO0A_03385</name>
</gene>